<evidence type="ECO:0000313" key="2">
    <source>
        <dbReference type="Proteomes" id="UP000295023"/>
    </source>
</evidence>
<gene>
    <name evidence="1" type="ORF">EXY23_08045</name>
</gene>
<dbReference type="OrthoDB" id="9757917at2"/>
<proteinExistence type="predicted"/>
<protein>
    <submittedName>
        <fullName evidence="1">Uncharacterized protein</fullName>
    </submittedName>
</protein>
<comment type="caution">
    <text evidence="1">The sequence shown here is derived from an EMBL/GenBank/DDBJ whole genome shotgun (WGS) entry which is preliminary data.</text>
</comment>
<dbReference type="AlphaFoldDB" id="A0A4R4DPQ6"/>
<dbReference type="RefSeq" id="WP_132286754.1">
    <property type="nucleotide sequence ID" value="NZ_SKBM01000006.1"/>
</dbReference>
<reference evidence="1 2" key="1">
    <citation type="submission" date="2019-03" db="EMBL/GenBank/DDBJ databases">
        <title>Paracraurococcus aquatilis NE82 genome sequence.</title>
        <authorList>
            <person name="Zhao Y."/>
            <person name="Du Z."/>
        </authorList>
    </citation>
    <scope>NUCLEOTIDE SEQUENCE [LARGE SCALE GENOMIC DNA]</scope>
    <source>
        <strain evidence="1 2">NE82</strain>
    </source>
</reference>
<organism evidence="1 2">
    <name type="scientific">Roseicella aquatilis</name>
    <dbReference type="NCBI Taxonomy" id="2527868"/>
    <lineage>
        <taxon>Bacteria</taxon>
        <taxon>Pseudomonadati</taxon>
        <taxon>Pseudomonadota</taxon>
        <taxon>Alphaproteobacteria</taxon>
        <taxon>Acetobacterales</taxon>
        <taxon>Roseomonadaceae</taxon>
        <taxon>Roseicella</taxon>
    </lineage>
</organism>
<dbReference type="Proteomes" id="UP000295023">
    <property type="component" value="Unassembled WGS sequence"/>
</dbReference>
<accession>A0A4R4DPQ6</accession>
<evidence type="ECO:0000313" key="1">
    <source>
        <dbReference type="EMBL" id="TCZ63924.1"/>
    </source>
</evidence>
<dbReference type="EMBL" id="SKBM01000006">
    <property type="protein sequence ID" value="TCZ63924.1"/>
    <property type="molecule type" value="Genomic_DNA"/>
</dbReference>
<sequence length="946" mass="104632">MYAAAVEGALRRRMRLNPRLGLAGKAIEALAQAMAATGVTELPYAEADSLVEAIHASGGEADRSLTFQLENEGIVAVDPVRGASGGTEKHLRFTFERFADHVVARGILNRSVVGDDVLDGSRRATELAALLKAAGWGNSRPGVLEALAVQIPERYGVELLDLHGVDSHDYAVQDAFLLSLRARAGTAFRKRTLELTESIGGKPRFWETLLTVASEPDNPFNARHLDDLLRVMGMPERDAHWSACLPDLSEAADTLTDWALRAGWRPLEAVRAELAATALAWLLTSSHRRVRDRATKALVALLAMRADLAKALLARFLTVDDPYVSERVMCAAYGAAMQGRWAQADLGNVGRLAFDTVLAPTSPLLPNILIRDHAFGLVRYADYHAALPTDLKLTDAQPPYTSAWPIDSVPDAVIEGYTRTYPTGHVAQDEIVQSCVSNGDFARYVLDRAVRQFSPVLRGTTPLPTADDLRAQWLQRFQGTATPEMQAALTQFEADLASISAPRSAEGQSADKQARARFASAVGDSVYESWRETCENWRARGMYQHFARSGTAGFNLAWARRWVAMRAHQLGWSEALHGDFDGRLRQDRRDHRVERIGKKSQWIALYELKARMADNLALTQTDGDGDEPEALRNLDPSLLLEQTEELHWSQLDRSTFWTPAPDLSPTTLRGALAWLDSDRDFLDGPDTIAVTEPDSGRPMLVLSGFARWEAPCDRGRRDMWRRLNSVVVKREDCAAAVAWLSGRPLLDEHDLPSARSQGLHGHLGEHAWVLPPDLNDDWIEDWSSYWDEGLKRWKGSDVRARGTTGEYLAEASGFDHSISNTVSARLPAPWLMAAMKLRLMDGRSFAYANPEGVVQVYDPTAQLRGHSAALVGRAAFEAVLEAEGLACIWAVGGEKNIYAKRGIEGFGGRVTYTRLHVLADGVLTTHDRFRELHRPSFRQLRDLVRG</sequence>
<name>A0A4R4DPQ6_9PROT</name>
<keyword evidence="2" id="KW-1185">Reference proteome</keyword>